<evidence type="ECO:0000259" key="8">
    <source>
        <dbReference type="PROSITE" id="PS50928"/>
    </source>
</evidence>
<protein>
    <submittedName>
        <fullName evidence="9">Sugar ABC transporter permease protein</fullName>
    </submittedName>
</protein>
<keyword evidence="2 7" id="KW-0813">Transport</keyword>
<dbReference type="Gene3D" id="1.10.3720.10">
    <property type="entry name" value="MetI-like"/>
    <property type="match status" value="1"/>
</dbReference>
<evidence type="ECO:0000256" key="4">
    <source>
        <dbReference type="ARBA" id="ARBA00022692"/>
    </source>
</evidence>
<dbReference type="RefSeq" id="WP_013282537.1">
    <property type="nucleotide sequence ID" value="NC_014388.1"/>
</dbReference>
<dbReference type="SUPFAM" id="SSF161098">
    <property type="entry name" value="MetI-like"/>
    <property type="match status" value="1"/>
</dbReference>
<dbReference type="EMBL" id="CP001811">
    <property type="protein sequence ID" value="ADL35887.1"/>
    <property type="molecule type" value="Genomic_DNA"/>
</dbReference>
<dbReference type="InterPro" id="IPR000515">
    <property type="entry name" value="MetI-like"/>
</dbReference>
<evidence type="ECO:0000256" key="6">
    <source>
        <dbReference type="ARBA" id="ARBA00023136"/>
    </source>
</evidence>
<keyword evidence="10" id="KW-1185">Reference proteome</keyword>
<dbReference type="PANTHER" id="PTHR43227:SF11">
    <property type="entry name" value="BLL4140 PROTEIN"/>
    <property type="match status" value="1"/>
</dbReference>
<reference evidence="9 10" key="1">
    <citation type="journal article" date="2010" name="PLoS ONE">
        <title>The glycobiome of the rumen bacterium Butyrivibrio proteoclasticus B316(T) highlights adaptation to a polysaccharide-rich environment.</title>
        <authorList>
            <person name="Kelly W.J."/>
            <person name="Leahy S.C."/>
            <person name="Altermann E."/>
            <person name="Yeoman C.J."/>
            <person name="Dunne J.C."/>
            <person name="Kong Z."/>
            <person name="Pacheco D.M."/>
            <person name="Li D."/>
            <person name="Noel S.J."/>
            <person name="Moon C.D."/>
            <person name="Cookson A.L."/>
            <person name="Attwood G.T."/>
        </authorList>
    </citation>
    <scope>NUCLEOTIDE SEQUENCE [LARGE SCALE GENOMIC DNA]</scope>
    <source>
        <strain evidence="10">ATCC 51982 / DSM 14932 / B316</strain>
    </source>
</reference>
<dbReference type="GO" id="GO:0005886">
    <property type="term" value="C:plasma membrane"/>
    <property type="evidence" value="ECO:0007669"/>
    <property type="project" value="UniProtKB-SubCell"/>
</dbReference>
<evidence type="ECO:0000256" key="5">
    <source>
        <dbReference type="ARBA" id="ARBA00022989"/>
    </source>
</evidence>
<sequence>MANNNKGTKISTKNIASEVFYQCMMLPGMVFVVLFNLVPMLGVIMAFQDYKPAKGFLGSKFVGLKHYIYLFQIPDGFNIFRNTLVIAIGKIVIGTLMAIVFSILLNEIRHVWLKKGIQTVVYLPHFLSWVILATAIKNLFRLDGFVNAILGTGINFLGSNSFFQPLLIGSDVWKEFGYNSVVYLAALTAIDPGLHEAAKIDGANWWDRVIHVTLPGMRSVIILMCAMSLGSILNAGFDQVYNLYTAPVYETGDIIDTYVYRVGLTSMQYSFATAIGLMKSVIAFVLMMLANHLAKKYTDSKIF</sequence>
<evidence type="ECO:0000256" key="7">
    <source>
        <dbReference type="RuleBase" id="RU363032"/>
    </source>
</evidence>
<dbReference type="GO" id="GO:0055085">
    <property type="term" value="P:transmembrane transport"/>
    <property type="evidence" value="ECO:0007669"/>
    <property type="project" value="InterPro"/>
</dbReference>
<feature type="transmembrane region" description="Helical" evidence="7">
    <location>
        <begin position="148"/>
        <end position="168"/>
    </location>
</feature>
<evidence type="ECO:0000256" key="2">
    <source>
        <dbReference type="ARBA" id="ARBA00022448"/>
    </source>
</evidence>
<evidence type="ECO:0000256" key="3">
    <source>
        <dbReference type="ARBA" id="ARBA00022475"/>
    </source>
</evidence>
<comment type="similarity">
    <text evidence="7">Belongs to the binding-protein-dependent transport system permease family.</text>
</comment>
<dbReference type="PROSITE" id="PS50928">
    <property type="entry name" value="ABC_TM1"/>
    <property type="match status" value="1"/>
</dbReference>
<feature type="transmembrane region" description="Helical" evidence="7">
    <location>
        <begin position="117"/>
        <end position="136"/>
    </location>
</feature>
<dbReference type="InterPro" id="IPR035906">
    <property type="entry name" value="MetI-like_sf"/>
</dbReference>
<dbReference type="PANTHER" id="PTHR43227">
    <property type="entry name" value="BLL4140 PROTEIN"/>
    <property type="match status" value="1"/>
</dbReference>
<gene>
    <name evidence="9" type="ordered locus">bpr_III201</name>
</gene>
<feature type="transmembrane region" description="Helical" evidence="7">
    <location>
        <begin position="84"/>
        <end position="105"/>
    </location>
</feature>
<feature type="transmembrane region" description="Helical" evidence="7">
    <location>
        <begin position="220"/>
        <end position="237"/>
    </location>
</feature>
<dbReference type="HOGENOM" id="CLU_016047_0_1_9"/>
<feature type="domain" description="ABC transmembrane type-1" evidence="8">
    <location>
        <begin position="80"/>
        <end position="290"/>
    </location>
</feature>
<dbReference type="Pfam" id="PF00528">
    <property type="entry name" value="BPD_transp_1"/>
    <property type="match status" value="1"/>
</dbReference>
<evidence type="ECO:0000256" key="1">
    <source>
        <dbReference type="ARBA" id="ARBA00004651"/>
    </source>
</evidence>
<dbReference type="AlphaFoldDB" id="E0S3A5"/>
<dbReference type="CDD" id="cd06261">
    <property type="entry name" value="TM_PBP2"/>
    <property type="match status" value="1"/>
</dbReference>
<name>E0S3A5_BUTPB</name>
<accession>E0S3A5</accession>
<feature type="transmembrane region" description="Helical" evidence="7">
    <location>
        <begin position="20"/>
        <end position="47"/>
    </location>
</feature>
<dbReference type="STRING" id="515622.bpr_III201"/>
<organism evidence="9 10">
    <name type="scientific">Butyrivibrio proteoclasticus (strain ATCC 51982 / DSM 14932 / B316)</name>
    <name type="common">Clostridium proteoclasticum</name>
    <dbReference type="NCBI Taxonomy" id="515622"/>
    <lineage>
        <taxon>Bacteria</taxon>
        <taxon>Bacillati</taxon>
        <taxon>Bacillota</taxon>
        <taxon>Clostridia</taxon>
        <taxon>Lachnospirales</taxon>
        <taxon>Lachnospiraceae</taxon>
        <taxon>Butyrivibrio</taxon>
    </lineage>
</organism>
<comment type="subcellular location">
    <subcellularLocation>
        <location evidence="1 7">Cell membrane</location>
        <topology evidence="1 7">Multi-pass membrane protein</topology>
    </subcellularLocation>
</comment>
<dbReference type="KEGG" id="bpb:bpr_III201"/>
<keyword evidence="6 7" id="KW-0472">Membrane</keyword>
<evidence type="ECO:0000313" key="9">
    <source>
        <dbReference type="EMBL" id="ADL35887.1"/>
    </source>
</evidence>
<keyword evidence="5 7" id="KW-1133">Transmembrane helix</keyword>
<proteinExistence type="inferred from homology"/>
<keyword evidence="4 7" id="KW-0812">Transmembrane</keyword>
<dbReference type="eggNOG" id="COG4209">
    <property type="taxonomic scope" value="Bacteria"/>
</dbReference>
<keyword evidence="3" id="KW-1003">Cell membrane</keyword>
<dbReference type="Proteomes" id="UP000001299">
    <property type="component" value="Chromosome 2"/>
</dbReference>
<evidence type="ECO:0000313" key="10">
    <source>
        <dbReference type="Proteomes" id="UP000001299"/>
    </source>
</evidence>
<feature type="transmembrane region" description="Helical" evidence="7">
    <location>
        <begin position="269"/>
        <end position="290"/>
    </location>
</feature>
<dbReference type="InterPro" id="IPR050809">
    <property type="entry name" value="UgpAE/MalFG_permease"/>
</dbReference>